<accession>A0ABV9MD74</accession>
<evidence type="ECO:0000313" key="1">
    <source>
        <dbReference type="EMBL" id="MFC4713115.1"/>
    </source>
</evidence>
<dbReference type="Proteomes" id="UP001595932">
    <property type="component" value="Unassembled WGS sequence"/>
</dbReference>
<dbReference type="RefSeq" id="WP_377278732.1">
    <property type="nucleotide sequence ID" value="NZ_JBHSGL010000005.1"/>
</dbReference>
<reference evidence="2" key="1">
    <citation type="journal article" date="2019" name="Int. J. Syst. Evol. Microbiol.">
        <title>The Global Catalogue of Microorganisms (GCM) 10K type strain sequencing project: providing services to taxonomists for standard genome sequencing and annotation.</title>
        <authorList>
            <consortium name="The Broad Institute Genomics Platform"/>
            <consortium name="The Broad Institute Genome Sequencing Center for Infectious Disease"/>
            <person name="Wu L."/>
            <person name="Ma J."/>
        </authorList>
    </citation>
    <scope>NUCLEOTIDE SEQUENCE [LARGE SCALE GENOMIC DNA]</scope>
    <source>
        <strain evidence="2">CGMCC 1.12151</strain>
    </source>
</reference>
<evidence type="ECO:0000313" key="2">
    <source>
        <dbReference type="Proteomes" id="UP001595932"/>
    </source>
</evidence>
<keyword evidence="2" id="KW-1185">Reference proteome</keyword>
<gene>
    <name evidence="1" type="ORF">ACFO5U_09600</name>
</gene>
<sequence length="224" mass="24062">MRNAIVVEGLIVTSDNSAAIGEKELDAVHAPDALAAKFVARVALAEQWAAGGEVSAIILHNFSGQQQWHRYIEGIGQLFSELDSPVPPISGSTESNMETLQSGFALTMIGRRVREQQEAAVLHWFAVGEPLVGEAVIRQPEKIADLKLVKAALDNELIERVWPVGSRGIAYEAEQLFGKETALAEGLAGEASAGPATCLLVGVAQKKVAEAMHYFGQQLHELLE</sequence>
<comment type="caution">
    <text evidence="1">The sequence shown here is derived from an EMBL/GenBank/DDBJ whole genome shotgun (WGS) entry which is preliminary data.</text>
</comment>
<protein>
    <submittedName>
        <fullName evidence="1">Alpha-ribazole-5-phosphate synthase</fullName>
    </submittedName>
</protein>
<organism evidence="1 2">
    <name type="scientific">Planococcus dechangensis</name>
    <dbReference type="NCBI Taxonomy" id="1176255"/>
    <lineage>
        <taxon>Bacteria</taxon>
        <taxon>Bacillati</taxon>
        <taxon>Bacillota</taxon>
        <taxon>Bacilli</taxon>
        <taxon>Bacillales</taxon>
        <taxon>Caryophanaceae</taxon>
        <taxon>Planococcus</taxon>
    </lineage>
</organism>
<proteinExistence type="predicted"/>
<name>A0ABV9MD74_9BACL</name>
<dbReference type="EMBL" id="JBHSGL010000005">
    <property type="protein sequence ID" value="MFC4713115.1"/>
    <property type="molecule type" value="Genomic_DNA"/>
</dbReference>